<reference evidence="2" key="1">
    <citation type="journal article" date="2009" name="Genome Res.">
        <title>Comparative genomic analyses of the human fungal pathogens Coccidioides and their relatives.</title>
        <authorList>
            <person name="Sharpton T.J."/>
            <person name="Stajich J.E."/>
            <person name="Rounsley S.D."/>
            <person name="Gardner M.J."/>
            <person name="Wortman J.R."/>
            <person name="Jordar V.S."/>
            <person name="Maiti R."/>
            <person name="Kodira C.D."/>
            <person name="Neafsey D.E."/>
            <person name="Zeng Q."/>
            <person name="Hung C.-Y."/>
            <person name="McMahan C."/>
            <person name="Muszewska A."/>
            <person name="Grynberg M."/>
            <person name="Mandel M.A."/>
            <person name="Kellner E.M."/>
            <person name="Barker B.M."/>
            <person name="Galgiani J.N."/>
            <person name="Orbach M.J."/>
            <person name="Kirkland T.N."/>
            <person name="Cole G.T."/>
            <person name="Henn M.R."/>
            <person name="Birren B.W."/>
            <person name="Taylor J.W."/>
        </authorList>
    </citation>
    <scope>NUCLEOTIDE SEQUENCE [LARGE SCALE GENOMIC DNA]</scope>
    <source>
        <strain evidence="2">RS</strain>
    </source>
</reference>
<gene>
    <name evidence="1" type="ORF">CIMG_04803</name>
</gene>
<dbReference type="AlphaFoldDB" id="J3KE95"/>
<dbReference type="Proteomes" id="UP000001261">
    <property type="component" value="Unassembled WGS sequence"/>
</dbReference>
<dbReference type="VEuPathDB" id="FungiDB:CIMG_04803"/>
<dbReference type="GeneID" id="4563596"/>
<protein>
    <submittedName>
        <fullName evidence="1">Uncharacterized protein</fullName>
    </submittedName>
</protein>
<organism evidence="1 2">
    <name type="scientific">Coccidioides immitis (strain RS)</name>
    <name type="common">Valley fever fungus</name>
    <dbReference type="NCBI Taxonomy" id="246410"/>
    <lineage>
        <taxon>Eukaryota</taxon>
        <taxon>Fungi</taxon>
        <taxon>Dikarya</taxon>
        <taxon>Ascomycota</taxon>
        <taxon>Pezizomycotina</taxon>
        <taxon>Eurotiomycetes</taxon>
        <taxon>Eurotiomycetidae</taxon>
        <taxon>Onygenales</taxon>
        <taxon>Onygenaceae</taxon>
        <taxon>Coccidioides</taxon>
    </lineage>
</organism>
<keyword evidence="2" id="KW-1185">Reference proteome</keyword>
<evidence type="ECO:0000313" key="1">
    <source>
        <dbReference type="EMBL" id="EAS33779.3"/>
    </source>
</evidence>
<evidence type="ECO:0000313" key="2">
    <source>
        <dbReference type="Proteomes" id="UP000001261"/>
    </source>
</evidence>
<proteinExistence type="predicted"/>
<name>J3KE95_COCIM</name>
<dbReference type="EMBL" id="GG704914">
    <property type="protein sequence ID" value="EAS33779.3"/>
    <property type="molecule type" value="Genomic_DNA"/>
</dbReference>
<dbReference type="KEGG" id="cim:CIMG_04803"/>
<sequence>MSQALECGAPWSNSTKPFNSHYTLLHISSVSIEWHLLATLSILCDSLYVCHAFNDGSCVNNGGSQWLYANKRNGLTHWIGTISVSSTPYCFASSVLVLTVH</sequence>
<accession>J3KE95</accession>
<dbReference type="InParanoid" id="J3KE95"/>
<dbReference type="OMA" id="HWIGTIS"/>
<dbReference type="RefSeq" id="XP_001245362.2">
    <property type="nucleotide sequence ID" value="XM_001245361.2"/>
</dbReference>
<reference evidence="2" key="2">
    <citation type="journal article" date="2010" name="Genome Res.">
        <title>Population genomic sequencing of Coccidioides fungi reveals recent hybridization and transposon control.</title>
        <authorList>
            <person name="Neafsey D.E."/>
            <person name="Barker B.M."/>
            <person name="Sharpton T.J."/>
            <person name="Stajich J.E."/>
            <person name="Park D.J."/>
            <person name="Whiston E."/>
            <person name="Hung C.-Y."/>
            <person name="McMahan C."/>
            <person name="White J."/>
            <person name="Sykes S."/>
            <person name="Heiman D."/>
            <person name="Young S."/>
            <person name="Zeng Q."/>
            <person name="Abouelleil A."/>
            <person name="Aftuck L."/>
            <person name="Bessette D."/>
            <person name="Brown A."/>
            <person name="FitzGerald M."/>
            <person name="Lui A."/>
            <person name="Macdonald J.P."/>
            <person name="Priest M."/>
            <person name="Orbach M.J."/>
            <person name="Galgiani J.N."/>
            <person name="Kirkland T.N."/>
            <person name="Cole G.T."/>
            <person name="Birren B.W."/>
            <person name="Henn M.R."/>
            <person name="Taylor J.W."/>
            <person name="Rounsley S.D."/>
        </authorList>
    </citation>
    <scope>GENOME REANNOTATION</scope>
    <source>
        <strain evidence="2">RS</strain>
    </source>
</reference>